<dbReference type="OrthoDB" id="446173at2759"/>
<evidence type="ECO:0008006" key="3">
    <source>
        <dbReference type="Google" id="ProtNLM"/>
    </source>
</evidence>
<gene>
    <name evidence="1" type="primary">106077654</name>
</gene>
<reference evidence="1" key="1">
    <citation type="submission" date="2020-05" db="UniProtKB">
        <authorList>
            <consortium name="EnsemblMetazoa"/>
        </authorList>
    </citation>
    <scope>IDENTIFICATION</scope>
    <source>
        <strain evidence="1">BB02</strain>
    </source>
</reference>
<dbReference type="VEuPathDB" id="VectorBase:BGLAX_029696"/>
<dbReference type="Proteomes" id="UP000076420">
    <property type="component" value="Unassembled WGS sequence"/>
</dbReference>
<protein>
    <recommendedName>
        <fullName evidence="3">Ig-like domain-containing protein</fullName>
    </recommendedName>
</protein>
<evidence type="ECO:0000313" key="2">
    <source>
        <dbReference type="Proteomes" id="UP000076420"/>
    </source>
</evidence>
<dbReference type="AlphaFoldDB" id="A0A2C9KPK5"/>
<organism evidence="1 2">
    <name type="scientific">Biomphalaria glabrata</name>
    <name type="common">Bloodfluke planorb</name>
    <name type="synonym">Freshwater snail</name>
    <dbReference type="NCBI Taxonomy" id="6526"/>
    <lineage>
        <taxon>Eukaryota</taxon>
        <taxon>Metazoa</taxon>
        <taxon>Spiralia</taxon>
        <taxon>Lophotrochozoa</taxon>
        <taxon>Mollusca</taxon>
        <taxon>Gastropoda</taxon>
        <taxon>Heterobranchia</taxon>
        <taxon>Euthyneura</taxon>
        <taxon>Panpulmonata</taxon>
        <taxon>Hygrophila</taxon>
        <taxon>Lymnaeoidea</taxon>
        <taxon>Planorbidae</taxon>
        <taxon>Biomphalaria</taxon>
    </lineage>
</organism>
<sequence>NIPNGRPWEIHFVSGDTDNYRDYSIIIYLEHVTLFDAGRYRCTYLGNGDDRLVNSDPFTVLMKPTPESKIVNKESVGQNETFTVTCDIKKFRETDSPDNNSISTMAAERKLTGEDNYIFMARFTPFAAAEENKRMKNEPAGRQWDVTFSGSETEYNGDTIKIVIDVVDGSSADVGLYRCSYTDAEAALHYSDSVYLRSN</sequence>
<dbReference type="VEuPathDB" id="VectorBase:BGLB022071"/>
<dbReference type="EnsemblMetazoa" id="BGLB022071-RA">
    <property type="protein sequence ID" value="BGLB022071-PA"/>
    <property type="gene ID" value="BGLB022071"/>
</dbReference>
<accession>A0A2C9KPK5</accession>
<name>A0A2C9KPK5_BIOGL</name>
<proteinExistence type="predicted"/>
<dbReference type="KEGG" id="bgt:106077654"/>
<evidence type="ECO:0000313" key="1">
    <source>
        <dbReference type="EnsemblMetazoa" id="BGLB022071-PA"/>
    </source>
</evidence>